<evidence type="ECO:0000256" key="3">
    <source>
        <dbReference type="ARBA" id="ARBA00022777"/>
    </source>
</evidence>
<dbReference type="Pfam" id="PF00294">
    <property type="entry name" value="PfkB"/>
    <property type="match status" value="1"/>
</dbReference>
<dbReference type="RefSeq" id="WP_013727466.1">
    <property type="nucleotide sequence ID" value="NZ_AZDM01000020.1"/>
</dbReference>
<keyword evidence="2" id="KW-0808">Transferase</keyword>
<dbReference type="GeneID" id="72461674"/>
<dbReference type="InterPro" id="IPR052700">
    <property type="entry name" value="Carb_kinase_PfkB-like"/>
</dbReference>
<dbReference type="PANTHER" id="PTHR43320">
    <property type="entry name" value="SUGAR KINASE"/>
    <property type="match status" value="1"/>
</dbReference>
<evidence type="ECO:0000256" key="1">
    <source>
        <dbReference type="ARBA" id="ARBA00010688"/>
    </source>
</evidence>
<accession>A0A4R5NQ68</accession>
<gene>
    <name evidence="5" type="ORF">C5L32_000686</name>
</gene>
<dbReference type="InterPro" id="IPR011611">
    <property type="entry name" value="PfkB_dom"/>
</dbReference>
<evidence type="ECO:0000259" key="4">
    <source>
        <dbReference type="Pfam" id="PF00294"/>
    </source>
</evidence>
<proteinExistence type="inferred from homology"/>
<organism evidence="5 6">
    <name type="scientific">Lentilactobacillus buchneri DSM 20057</name>
    <dbReference type="NCBI Taxonomy" id="1423728"/>
    <lineage>
        <taxon>Bacteria</taxon>
        <taxon>Bacillati</taxon>
        <taxon>Bacillota</taxon>
        <taxon>Bacilli</taxon>
        <taxon>Lactobacillales</taxon>
        <taxon>Lactobacillaceae</taxon>
        <taxon>Lentilactobacillus</taxon>
    </lineage>
</organism>
<dbReference type="CDD" id="cd01166">
    <property type="entry name" value="KdgK"/>
    <property type="match status" value="1"/>
</dbReference>
<dbReference type="Gene3D" id="3.40.1190.20">
    <property type="match status" value="1"/>
</dbReference>
<dbReference type="AlphaFoldDB" id="A0A4R5NQ68"/>
<dbReference type="Proteomes" id="UP000295181">
    <property type="component" value="Unassembled WGS sequence"/>
</dbReference>
<protein>
    <recommendedName>
        <fullName evidence="4">Carbohydrate kinase PfkB domain-containing protein</fullName>
    </recommendedName>
</protein>
<dbReference type="SUPFAM" id="SSF53613">
    <property type="entry name" value="Ribokinase-like"/>
    <property type="match status" value="1"/>
</dbReference>
<evidence type="ECO:0000313" key="5">
    <source>
        <dbReference type="EMBL" id="TDG78816.1"/>
    </source>
</evidence>
<reference evidence="5 6" key="1">
    <citation type="journal article" date="2019" name="Appl. Microbiol. Biotechnol.">
        <title>Uncovering carbohydrate metabolism through a genotype-phenotype association study of 56 lactic acid bacteria genomes.</title>
        <authorList>
            <person name="Buron-Moles G."/>
            <person name="Chailyan A."/>
            <person name="Dolejs I."/>
            <person name="Forster J."/>
            <person name="Miks M.H."/>
        </authorList>
    </citation>
    <scope>NUCLEOTIDE SEQUENCE [LARGE SCALE GENOMIC DNA]</scope>
    <source>
        <strain evidence="5 6">ATCC 4005</strain>
    </source>
</reference>
<keyword evidence="3" id="KW-0418">Kinase</keyword>
<feature type="domain" description="Carbohydrate kinase PfkB" evidence="4">
    <location>
        <begin position="3"/>
        <end position="316"/>
    </location>
</feature>
<dbReference type="PANTHER" id="PTHR43320:SF2">
    <property type="entry name" value="2-DEHYDRO-3-DEOXYGLUCONOKINASE_2-DEHYDRO-3-DEOXYGALACTONOKINASE"/>
    <property type="match status" value="1"/>
</dbReference>
<comment type="similarity">
    <text evidence="1">Belongs to the carbohydrate kinase PfkB family.</text>
</comment>
<name>A0A4R5NQ68_LENBU</name>
<sequence length="343" mass="37377">MRVTTFGEIMLRLTVPDNQKLVQATSFNANYGGAEANVAVSLALLGDQAAFITKLPNNEIGDTAISKLKAFGVDTSRIRRGGSRIGLYFLQQGVSQRASDVIYDRATSAFATSEAADYPWNQLLDQTDVFYISGITAALSTNLQMILLSAVKFCRNHAIKVIYDANFRGKLWTSDQAVAFNPQILPLVDVCLVHDEDIEQAFGIKAFQSANHQAIDQKATFKQAITTLVAKFPNITTVASILRNIHSPQSSQWMGIMNYQGQFYESPIYDVEVLPEVAGGDAFGAAIVHGIGHNFNPQYQLDYAMAAAVLKLTIPGDFNLSSDAEIKAAMISNNGKGKNPVNR</sequence>
<dbReference type="EMBL" id="PUFP01000033">
    <property type="protein sequence ID" value="TDG78816.1"/>
    <property type="molecule type" value="Genomic_DNA"/>
</dbReference>
<evidence type="ECO:0000313" key="6">
    <source>
        <dbReference type="Proteomes" id="UP000295181"/>
    </source>
</evidence>
<comment type="caution">
    <text evidence="5">The sequence shown here is derived from an EMBL/GenBank/DDBJ whole genome shotgun (WGS) entry which is preliminary data.</text>
</comment>
<dbReference type="GO" id="GO:0016301">
    <property type="term" value="F:kinase activity"/>
    <property type="evidence" value="ECO:0007669"/>
    <property type="project" value="UniProtKB-KW"/>
</dbReference>
<dbReference type="InterPro" id="IPR029056">
    <property type="entry name" value="Ribokinase-like"/>
</dbReference>
<evidence type="ECO:0000256" key="2">
    <source>
        <dbReference type="ARBA" id="ARBA00022679"/>
    </source>
</evidence>